<evidence type="ECO:0000313" key="1">
    <source>
        <dbReference type="EMBL" id="MPD02045.1"/>
    </source>
</evidence>
<dbReference type="EMBL" id="VSRR010129687">
    <property type="protein sequence ID" value="MPD02045.1"/>
    <property type="molecule type" value="Genomic_DNA"/>
</dbReference>
<dbReference type="AlphaFoldDB" id="A0A5B7KBU1"/>
<gene>
    <name evidence="1" type="ORF">E2C01_097600</name>
</gene>
<protein>
    <submittedName>
        <fullName evidence="1">Uncharacterized protein</fullName>
    </submittedName>
</protein>
<name>A0A5B7KBU1_PORTR</name>
<accession>A0A5B7KBU1</accession>
<reference evidence="1 2" key="1">
    <citation type="submission" date="2019-05" db="EMBL/GenBank/DDBJ databases">
        <title>Another draft genome of Portunus trituberculatus and its Hox gene families provides insights of decapod evolution.</title>
        <authorList>
            <person name="Jeong J.-H."/>
            <person name="Song I."/>
            <person name="Kim S."/>
            <person name="Choi T."/>
            <person name="Kim D."/>
            <person name="Ryu S."/>
            <person name="Kim W."/>
        </authorList>
    </citation>
    <scope>NUCLEOTIDE SEQUENCE [LARGE SCALE GENOMIC DNA]</scope>
    <source>
        <tissue evidence="1">Muscle</tissue>
    </source>
</reference>
<comment type="caution">
    <text evidence="1">The sequence shown here is derived from an EMBL/GenBank/DDBJ whole genome shotgun (WGS) entry which is preliminary data.</text>
</comment>
<organism evidence="1 2">
    <name type="scientific">Portunus trituberculatus</name>
    <name type="common">Swimming crab</name>
    <name type="synonym">Neptunus trituberculatus</name>
    <dbReference type="NCBI Taxonomy" id="210409"/>
    <lineage>
        <taxon>Eukaryota</taxon>
        <taxon>Metazoa</taxon>
        <taxon>Ecdysozoa</taxon>
        <taxon>Arthropoda</taxon>
        <taxon>Crustacea</taxon>
        <taxon>Multicrustacea</taxon>
        <taxon>Malacostraca</taxon>
        <taxon>Eumalacostraca</taxon>
        <taxon>Eucarida</taxon>
        <taxon>Decapoda</taxon>
        <taxon>Pleocyemata</taxon>
        <taxon>Brachyura</taxon>
        <taxon>Eubrachyura</taxon>
        <taxon>Portunoidea</taxon>
        <taxon>Portunidae</taxon>
        <taxon>Portuninae</taxon>
        <taxon>Portunus</taxon>
    </lineage>
</organism>
<dbReference type="Proteomes" id="UP000324222">
    <property type="component" value="Unassembled WGS sequence"/>
</dbReference>
<evidence type="ECO:0000313" key="2">
    <source>
        <dbReference type="Proteomes" id="UP000324222"/>
    </source>
</evidence>
<sequence length="106" mass="11766">MYKKARLPLLMLRLRHDSEQRGQRLLGGVLLSRLFKVDIQLCFSGFWQPLEQQRGFEAPSFSANLTSTCVSLPRGRGARVLPPSGSHTRAPPPSCSSLLLLFGVCI</sequence>
<keyword evidence="2" id="KW-1185">Reference proteome</keyword>
<proteinExistence type="predicted"/>